<evidence type="ECO:0000313" key="5">
    <source>
        <dbReference type="Proteomes" id="UP000717515"/>
    </source>
</evidence>
<dbReference type="Proteomes" id="UP000717515">
    <property type="component" value="Unassembled WGS sequence"/>
</dbReference>
<dbReference type="PANTHER" id="PTHR28288">
    <property type="entry name" value="PROTEASE B INHIBITOR 2"/>
    <property type="match status" value="1"/>
</dbReference>
<feature type="compositionally biased region" description="Low complexity" evidence="2">
    <location>
        <begin position="865"/>
        <end position="881"/>
    </location>
</feature>
<dbReference type="SUPFAM" id="SSF54897">
    <property type="entry name" value="Protease propeptides/inhibitors"/>
    <property type="match status" value="1"/>
</dbReference>
<comment type="similarity">
    <text evidence="1">Belongs to the protease inhibitor I9 family.</text>
</comment>
<accession>A0A9P8D179</accession>
<dbReference type="GO" id="GO:0004866">
    <property type="term" value="F:endopeptidase inhibitor activity"/>
    <property type="evidence" value="ECO:0007669"/>
    <property type="project" value="TreeGrafter"/>
</dbReference>
<protein>
    <submittedName>
        <fullName evidence="4">Uncharacterized protein</fullName>
    </submittedName>
</protein>
<feature type="compositionally biased region" description="Low complexity" evidence="2">
    <location>
        <begin position="816"/>
        <end position="826"/>
    </location>
</feature>
<dbReference type="InterPro" id="IPR052471">
    <property type="entry name" value="PBI_I9"/>
</dbReference>
<evidence type="ECO:0000256" key="1">
    <source>
        <dbReference type="ARBA" id="ARBA00038069"/>
    </source>
</evidence>
<keyword evidence="3" id="KW-0732">Signal</keyword>
<dbReference type="AlphaFoldDB" id="A0A9P8D179"/>
<evidence type="ECO:0000313" key="4">
    <source>
        <dbReference type="EMBL" id="KAG9326994.1"/>
    </source>
</evidence>
<dbReference type="EMBL" id="JAIFTL010000010">
    <property type="protein sequence ID" value="KAG9326994.1"/>
    <property type="molecule type" value="Genomic_DNA"/>
</dbReference>
<name>A0A9P8D179_MORAP</name>
<gene>
    <name evidence="4" type="ORF">KVV02_006471</name>
</gene>
<evidence type="ECO:0000256" key="3">
    <source>
        <dbReference type="SAM" id="SignalP"/>
    </source>
</evidence>
<sequence>MKFLTIAALLASAIAVASAALPVEPKNAITFQEDYNQQQHAFEDRPVSNGYKSYIVVFKESTALEVIEKAANDILGLGGNIGQRYTSALKGFSASIPAHIMSALSTNPYIDYIEEDGEDQPNMSHERTVLILDHSSSARTTPCYTQSRKGMDVDTEDDEFALEPCSMWVSFVHAALHYARLSLELAPIGQKIQISVHAAPGVMSDDSAVLNTWTEAEQSLEHITSQLRLLQMKESDVHDTPNTESLRPDWIEQALKGAIAHILESDAQSASFSQTTSSIPALQLGVIQHRRTANIVMVLLDPEGHHEGGDEDISMEEPEDRSNGSSDSWQFSGKDLREMLGEAIRSLQDYISSSRIANIHVDFMRISTAISRSRKDVVSEEIARVCTASVYNVIAEDELSASMALTNYYLLRERDVRLVRIDNLPLKVRHGNSVELFYRTDHISTLARKAEVDGSDGHTRGYLQRTPSTVQMATELIYGTECKTNSYALPTQCAHIASISPSTFASSFSPFSSSGVHFLKDQESSNIASMALFNHYGRLFLHCLQTSKDSSMFLPLNPTSSASKRKADQVTRDSRLDDFVQVVVRPNTISSNVDAFAQDGNIFTEITPSALPNATLNIEGDSDKEPYMVETPNSRGVKMALVHTTSKLDLETRWLVQWEGERVHPVMPAHEVHIKMFRAAICRETVDATGFSTIQSLLDTLITEARPPFLPGEQHSAAQVKEGKMFQHAARMRESAQAILADLWMIGQRFKSVSPSHLEAARLIATKITPKGVDHQTVKLTLVPPNRRPDLLNELLTGQRGSSGAGSGAGTGPGNAGNTRGNDSGFNRGGRGGRFEFGRGRGRGGMGGQGGFRGGQGGNTGSPGNGNNNNNNNNNSNNSSNTDDMNFGGNDPAVPSGPMLSLTGKTQPKPYLETRPPTRKEIEESEQEYLGQLGEDGCLLKAYWGSRGAQGSSIATVLKSVTSLDSPSTTAVKAAVIMDPLLPIAARRKIANVATKRLRLQDFAGRTPSSENGGHTHGQV</sequence>
<dbReference type="PANTHER" id="PTHR28288:SF2">
    <property type="entry name" value="PROTEASE B INHIBITOR 2"/>
    <property type="match status" value="1"/>
</dbReference>
<reference evidence="4" key="1">
    <citation type="submission" date="2021-07" db="EMBL/GenBank/DDBJ databases">
        <title>Draft genome of Mortierella alpina, strain LL118, isolated from an aspen leaf litter sample.</title>
        <authorList>
            <person name="Yang S."/>
            <person name="Vinatzer B.A."/>
        </authorList>
    </citation>
    <scope>NUCLEOTIDE SEQUENCE</scope>
    <source>
        <strain evidence="4">LL118</strain>
    </source>
</reference>
<evidence type="ECO:0000256" key="2">
    <source>
        <dbReference type="SAM" id="MobiDB-lite"/>
    </source>
</evidence>
<dbReference type="GO" id="GO:0042144">
    <property type="term" value="P:vacuole fusion, non-autophagic"/>
    <property type="evidence" value="ECO:0007669"/>
    <property type="project" value="TreeGrafter"/>
</dbReference>
<feature type="compositionally biased region" description="Gly residues" evidence="2">
    <location>
        <begin position="801"/>
        <end position="815"/>
    </location>
</feature>
<proteinExistence type="inferred from homology"/>
<feature type="compositionally biased region" description="Gly residues" evidence="2">
    <location>
        <begin position="843"/>
        <end position="864"/>
    </location>
</feature>
<dbReference type="InterPro" id="IPR037045">
    <property type="entry name" value="S8pro/Inhibitor_I9_sf"/>
</dbReference>
<feature type="compositionally biased region" description="Acidic residues" evidence="2">
    <location>
        <begin position="309"/>
        <end position="319"/>
    </location>
</feature>
<dbReference type="Gene3D" id="3.30.70.80">
    <property type="entry name" value="Peptidase S8 propeptide/proteinase inhibitor I9"/>
    <property type="match status" value="1"/>
</dbReference>
<feature type="region of interest" description="Disordered" evidence="2">
    <location>
        <begin position="305"/>
        <end position="330"/>
    </location>
</feature>
<organism evidence="4 5">
    <name type="scientific">Mortierella alpina</name>
    <name type="common">Oleaginous fungus</name>
    <name type="synonym">Mortierella renispora</name>
    <dbReference type="NCBI Taxonomy" id="64518"/>
    <lineage>
        <taxon>Eukaryota</taxon>
        <taxon>Fungi</taxon>
        <taxon>Fungi incertae sedis</taxon>
        <taxon>Mucoromycota</taxon>
        <taxon>Mortierellomycotina</taxon>
        <taxon>Mortierellomycetes</taxon>
        <taxon>Mortierellales</taxon>
        <taxon>Mortierellaceae</taxon>
        <taxon>Mortierella</taxon>
    </lineage>
</organism>
<comment type="caution">
    <text evidence="4">The sequence shown here is derived from an EMBL/GenBank/DDBJ whole genome shotgun (WGS) entry which is preliminary data.</text>
</comment>
<feature type="signal peptide" evidence="3">
    <location>
        <begin position="1"/>
        <end position="19"/>
    </location>
</feature>
<feature type="region of interest" description="Disordered" evidence="2">
    <location>
        <begin position="797"/>
        <end position="920"/>
    </location>
</feature>
<feature type="chain" id="PRO_5040367362" evidence="3">
    <location>
        <begin position="20"/>
        <end position="1020"/>
    </location>
</feature>